<comment type="caution">
    <text evidence="1">The sequence shown here is derived from an EMBL/GenBank/DDBJ whole genome shotgun (WGS) entry which is preliminary data.</text>
</comment>
<protein>
    <submittedName>
        <fullName evidence="1">Uncharacterized protein</fullName>
    </submittedName>
</protein>
<reference evidence="1" key="1">
    <citation type="submission" date="2021-08" db="EMBL/GenBank/DDBJ databases">
        <title>The first chromosome-level gecko genome reveals the dynamic sex chromosomes of Neotropical dwarf geckos (Sphaerodactylidae: Sphaerodactylus).</title>
        <authorList>
            <person name="Pinto B.J."/>
            <person name="Keating S.E."/>
            <person name="Gamble T."/>
        </authorList>
    </citation>
    <scope>NUCLEOTIDE SEQUENCE</scope>
    <source>
        <strain evidence="1">TG3544</strain>
    </source>
</reference>
<dbReference type="Proteomes" id="UP000827872">
    <property type="component" value="Linkage Group LG06"/>
</dbReference>
<name>A0ACB8FQC0_9SAUR</name>
<accession>A0ACB8FQC0</accession>
<proteinExistence type="predicted"/>
<sequence>MFGFLSKGLAFFWRKADLEEPLAARGGKEIKRVEGVVTRYCQDFGMIDDLICFTSDAVMGNALLQVGQRVIALVEEGKTTNGLKAIRVDVVSDKWECGSSMPHLDVDLESKTLIGTITSATACGGFINQTTSFSKKEVLENNYFEPYKGDWVQAEYVINPRTLKSEAVSVKPLRTSSDNGVNLSEPYENLLKDKGGLCVSKPTDFGILLLGEKKSMEVWIE</sequence>
<organism evidence="1 2">
    <name type="scientific">Sphaerodactylus townsendi</name>
    <dbReference type="NCBI Taxonomy" id="933632"/>
    <lineage>
        <taxon>Eukaryota</taxon>
        <taxon>Metazoa</taxon>
        <taxon>Chordata</taxon>
        <taxon>Craniata</taxon>
        <taxon>Vertebrata</taxon>
        <taxon>Euteleostomi</taxon>
        <taxon>Lepidosauria</taxon>
        <taxon>Squamata</taxon>
        <taxon>Bifurcata</taxon>
        <taxon>Gekkota</taxon>
        <taxon>Sphaerodactylidae</taxon>
        <taxon>Sphaerodactylus</taxon>
    </lineage>
</organism>
<evidence type="ECO:0000313" key="1">
    <source>
        <dbReference type="EMBL" id="KAH8007472.1"/>
    </source>
</evidence>
<evidence type="ECO:0000313" key="2">
    <source>
        <dbReference type="Proteomes" id="UP000827872"/>
    </source>
</evidence>
<gene>
    <name evidence="1" type="ORF">K3G42_022725</name>
</gene>
<dbReference type="EMBL" id="CM037619">
    <property type="protein sequence ID" value="KAH8007472.1"/>
    <property type="molecule type" value="Genomic_DNA"/>
</dbReference>
<keyword evidence="2" id="KW-1185">Reference proteome</keyword>